<dbReference type="Pfam" id="PF00096">
    <property type="entry name" value="zf-C2H2"/>
    <property type="match status" value="1"/>
</dbReference>
<organism evidence="9 10">
    <name type="scientific">Fistulina hepatica ATCC 64428</name>
    <dbReference type="NCBI Taxonomy" id="1128425"/>
    <lineage>
        <taxon>Eukaryota</taxon>
        <taxon>Fungi</taxon>
        <taxon>Dikarya</taxon>
        <taxon>Basidiomycota</taxon>
        <taxon>Agaricomycotina</taxon>
        <taxon>Agaricomycetes</taxon>
        <taxon>Agaricomycetidae</taxon>
        <taxon>Agaricales</taxon>
        <taxon>Fistulinaceae</taxon>
        <taxon>Fistulina</taxon>
    </lineage>
</organism>
<gene>
    <name evidence="9" type="ORF">FISHEDRAFT_59245</name>
</gene>
<evidence type="ECO:0000256" key="7">
    <source>
        <dbReference type="PROSITE-ProRule" id="PRU00042"/>
    </source>
</evidence>
<reference evidence="9 10" key="1">
    <citation type="journal article" date="2015" name="Fungal Genet. Biol.">
        <title>Evolution of novel wood decay mechanisms in Agaricales revealed by the genome sequences of Fistulina hepatica and Cylindrobasidium torrendii.</title>
        <authorList>
            <person name="Floudas D."/>
            <person name="Held B.W."/>
            <person name="Riley R."/>
            <person name="Nagy L.G."/>
            <person name="Koehler G."/>
            <person name="Ransdell A.S."/>
            <person name="Younus H."/>
            <person name="Chow J."/>
            <person name="Chiniquy J."/>
            <person name="Lipzen A."/>
            <person name="Tritt A."/>
            <person name="Sun H."/>
            <person name="Haridas S."/>
            <person name="LaButti K."/>
            <person name="Ohm R.A."/>
            <person name="Kues U."/>
            <person name="Blanchette R.A."/>
            <person name="Grigoriev I.V."/>
            <person name="Minto R.E."/>
            <person name="Hibbett D.S."/>
        </authorList>
    </citation>
    <scope>NUCLEOTIDE SEQUENCE [LARGE SCALE GENOMIC DNA]</scope>
    <source>
        <strain evidence="9 10">ATCC 64428</strain>
    </source>
</reference>
<dbReference type="SUPFAM" id="SSF57667">
    <property type="entry name" value="beta-beta-alpha zinc fingers"/>
    <property type="match status" value="1"/>
</dbReference>
<evidence type="ECO:0000256" key="3">
    <source>
        <dbReference type="ARBA" id="ARBA00022737"/>
    </source>
</evidence>
<keyword evidence="10" id="KW-1185">Reference proteome</keyword>
<dbReference type="Proteomes" id="UP000054144">
    <property type="component" value="Unassembled WGS sequence"/>
</dbReference>
<evidence type="ECO:0000259" key="8">
    <source>
        <dbReference type="PROSITE" id="PS50157"/>
    </source>
</evidence>
<dbReference type="PANTHER" id="PTHR24388:SF54">
    <property type="entry name" value="PROTEIN ESCARGOT"/>
    <property type="match status" value="1"/>
</dbReference>
<dbReference type="InterPro" id="IPR036236">
    <property type="entry name" value="Znf_C2H2_sf"/>
</dbReference>
<dbReference type="GO" id="GO:0005634">
    <property type="term" value="C:nucleus"/>
    <property type="evidence" value="ECO:0007669"/>
    <property type="project" value="UniProtKB-SubCell"/>
</dbReference>
<evidence type="ECO:0000313" key="10">
    <source>
        <dbReference type="Proteomes" id="UP000054144"/>
    </source>
</evidence>
<accession>A0A0D7ADV1</accession>
<dbReference type="OrthoDB" id="654211at2759"/>
<dbReference type="AlphaFoldDB" id="A0A0D7ADV1"/>
<feature type="domain" description="C2H2-type" evidence="8">
    <location>
        <begin position="53"/>
        <end position="82"/>
    </location>
</feature>
<evidence type="ECO:0000256" key="5">
    <source>
        <dbReference type="ARBA" id="ARBA00022833"/>
    </source>
</evidence>
<keyword evidence="2" id="KW-0479">Metal-binding</keyword>
<evidence type="ECO:0000256" key="4">
    <source>
        <dbReference type="ARBA" id="ARBA00022771"/>
    </source>
</evidence>
<dbReference type="SMART" id="SM00355">
    <property type="entry name" value="ZnF_C2H2"/>
    <property type="match status" value="3"/>
</dbReference>
<keyword evidence="3" id="KW-0677">Repeat</keyword>
<evidence type="ECO:0000313" key="9">
    <source>
        <dbReference type="EMBL" id="KIY48046.1"/>
    </source>
</evidence>
<dbReference type="InterPro" id="IPR013087">
    <property type="entry name" value="Znf_C2H2_type"/>
</dbReference>
<feature type="domain" description="C2H2-type" evidence="8">
    <location>
        <begin position="20"/>
        <end position="42"/>
    </location>
</feature>
<comment type="subcellular location">
    <subcellularLocation>
        <location evidence="1">Nucleus</location>
    </subcellularLocation>
</comment>
<evidence type="ECO:0000256" key="6">
    <source>
        <dbReference type="ARBA" id="ARBA00023242"/>
    </source>
</evidence>
<evidence type="ECO:0000256" key="2">
    <source>
        <dbReference type="ARBA" id="ARBA00022723"/>
    </source>
</evidence>
<protein>
    <recommendedName>
        <fullName evidence="8">C2H2-type domain-containing protein</fullName>
    </recommendedName>
</protein>
<sequence length="351" mass="37965">MPRVARQSVTKSTYSEWVDDSCPKCGRRISRPADRARHMKTHLPRDLRDKECFKCPESGCKYKTLQKSNLSTHLNTHYKLKPYVCPYAVCGYRSGDRAQLHRHKVRAHCYVPKQQLGRHAEHLCDSFVGHSTTSASTPARPATPASPESIIDLTAALDLSADSRDTRSAVASPVSSTFSDLDEMFSQPTTPTSNDLFFQPTSLPASAGNSSTAFADPATGLFKNDDIASMNLLLALNNINAGVEPDFALNALGSGDLSCLDLTALGLANPFVPTQPQAFCGSTASETNFSADYMSCPGIPSPFDIPPFMNPTPSPTASNFSFESSSDDLLFNNTIPQFPAGFFNNNAFGAC</sequence>
<dbReference type="PROSITE" id="PS00028">
    <property type="entry name" value="ZINC_FINGER_C2H2_1"/>
    <property type="match status" value="1"/>
</dbReference>
<name>A0A0D7ADV1_9AGAR</name>
<keyword evidence="4 7" id="KW-0863">Zinc-finger</keyword>
<keyword evidence="6" id="KW-0539">Nucleus</keyword>
<dbReference type="PROSITE" id="PS50157">
    <property type="entry name" value="ZINC_FINGER_C2H2_2"/>
    <property type="match status" value="2"/>
</dbReference>
<dbReference type="InterPro" id="IPR050527">
    <property type="entry name" value="Snail/Krueppel_Znf"/>
</dbReference>
<keyword evidence="5" id="KW-0862">Zinc</keyword>
<dbReference type="EMBL" id="KN881858">
    <property type="protein sequence ID" value="KIY48046.1"/>
    <property type="molecule type" value="Genomic_DNA"/>
</dbReference>
<dbReference type="Gene3D" id="3.30.160.60">
    <property type="entry name" value="Classic Zinc Finger"/>
    <property type="match status" value="1"/>
</dbReference>
<evidence type="ECO:0000256" key="1">
    <source>
        <dbReference type="ARBA" id="ARBA00004123"/>
    </source>
</evidence>
<dbReference type="PANTHER" id="PTHR24388">
    <property type="entry name" value="ZINC FINGER PROTEIN"/>
    <property type="match status" value="1"/>
</dbReference>
<proteinExistence type="predicted"/>
<dbReference type="GO" id="GO:0000981">
    <property type="term" value="F:DNA-binding transcription factor activity, RNA polymerase II-specific"/>
    <property type="evidence" value="ECO:0007669"/>
    <property type="project" value="TreeGrafter"/>
</dbReference>
<dbReference type="GO" id="GO:0008270">
    <property type="term" value="F:zinc ion binding"/>
    <property type="evidence" value="ECO:0007669"/>
    <property type="project" value="UniProtKB-KW"/>
</dbReference>
<dbReference type="GO" id="GO:0000978">
    <property type="term" value="F:RNA polymerase II cis-regulatory region sequence-specific DNA binding"/>
    <property type="evidence" value="ECO:0007669"/>
    <property type="project" value="TreeGrafter"/>
</dbReference>